<organism evidence="2 4">
    <name type="scientific">Oryza sativa subsp. japonica</name>
    <name type="common">Rice</name>
    <dbReference type="NCBI Taxonomy" id="39947"/>
    <lineage>
        <taxon>Eukaryota</taxon>
        <taxon>Viridiplantae</taxon>
        <taxon>Streptophyta</taxon>
        <taxon>Embryophyta</taxon>
        <taxon>Tracheophyta</taxon>
        <taxon>Spermatophyta</taxon>
        <taxon>Magnoliopsida</taxon>
        <taxon>Liliopsida</taxon>
        <taxon>Poales</taxon>
        <taxon>Poaceae</taxon>
        <taxon>BOP clade</taxon>
        <taxon>Oryzoideae</taxon>
        <taxon>Oryzeae</taxon>
        <taxon>Oryzinae</taxon>
        <taxon>Oryza</taxon>
        <taxon>Oryza sativa</taxon>
    </lineage>
</organism>
<feature type="region of interest" description="Disordered" evidence="1">
    <location>
        <begin position="1"/>
        <end position="24"/>
    </location>
</feature>
<reference evidence="2" key="1">
    <citation type="submission" date="2001-12" db="EMBL/GenBank/DDBJ databases">
        <title>Oryza sativa nipponbare(GA3) genomic DNA, chromosome 8, PAC clone:P0456B03.</title>
        <authorList>
            <person name="Sasaki T."/>
            <person name="Matsumoto T."/>
            <person name="Yamamoto K."/>
        </authorList>
    </citation>
    <scope>NUCLEOTIDE SEQUENCE</scope>
</reference>
<protein>
    <submittedName>
        <fullName evidence="2">Uncharacterized protein</fullName>
    </submittedName>
</protein>
<evidence type="ECO:0000313" key="4">
    <source>
        <dbReference type="Proteomes" id="UP000000763"/>
    </source>
</evidence>
<evidence type="ECO:0000313" key="3">
    <source>
        <dbReference type="EMBL" id="BAD01460.1"/>
    </source>
</evidence>
<gene>
    <name evidence="2" type="primary">P0456B03.133</name>
    <name evidence="3" type="ORF">OSJNBb0032E15.102</name>
</gene>
<dbReference type="Proteomes" id="UP000000763">
    <property type="component" value="Chromosome 8"/>
</dbReference>
<accession>Q84Q38</accession>
<reference evidence="4" key="4">
    <citation type="journal article" date="2008" name="Nucleic Acids Res.">
        <title>The rice annotation project database (RAP-DB): 2008 update.</title>
        <authorList>
            <consortium name="The rice annotation project (RAP)"/>
        </authorList>
    </citation>
    <scope>GENOME REANNOTATION</scope>
    <source>
        <strain evidence="4">cv. Nipponbare</strain>
    </source>
</reference>
<sequence>MKSPAELHVPDCTGHSSGNASVPRTFSASGAFTIVEPREESMDIISTLGPCSVNPHEGGIAPICGAL</sequence>
<feature type="compositionally biased region" description="Polar residues" evidence="1">
    <location>
        <begin position="14"/>
        <end position="24"/>
    </location>
</feature>
<reference evidence="3" key="2">
    <citation type="submission" date="2002-09" db="EMBL/GenBank/DDBJ databases">
        <title>Oryza sativa nipponbare(GA3) genomic DNA, chromosome 8, BAC clone:OSJNBb0032E15.</title>
        <authorList>
            <person name="Sasaki T."/>
            <person name="Matsumoto T."/>
            <person name="Katayose Y."/>
        </authorList>
    </citation>
    <scope>NUCLEOTIDE SEQUENCE</scope>
</reference>
<evidence type="ECO:0000256" key="1">
    <source>
        <dbReference type="SAM" id="MobiDB-lite"/>
    </source>
</evidence>
<name>Q84Q38_ORYSJ</name>
<proteinExistence type="predicted"/>
<dbReference type="EMBL" id="AP004463">
    <property type="protein sequence ID" value="BAC55758.1"/>
    <property type="molecule type" value="Genomic_DNA"/>
</dbReference>
<evidence type="ECO:0000313" key="2">
    <source>
        <dbReference type="EMBL" id="BAC55758.1"/>
    </source>
</evidence>
<reference evidence="4" key="3">
    <citation type="journal article" date="2005" name="Nature">
        <title>The map-based sequence of the rice genome.</title>
        <authorList>
            <consortium name="International rice genome sequencing project (IRGSP)"/>
            <person name="Matsumoto T."/>
            <person name="Wu J."/>
            <person name="Kanamori H."/>
            <person name="Katayose Y."/>
            <person name="Fujisawa M."/>
            <person name="Namiki N."/>
            <person name="Mizuno H."/>
            <person name="Yamamoto K."/>
            <person name="Antonio B.A."/>
            <person name="Baba T."/>
            <person name="Sakata K."/>
            <person name="Nagamura Y."/>
            <person name="Aoki H."/>
            <person name="Arikawa K."/>
            <person name="Arita K."/>
            <person name="Bito T."/>
            <person name="Chiden Y."/>
            <person name="Fujitsuka N."/>
            <person name="Fukunaka R."/>
            <person name="Hamada M."/>
            <person name="Harada C."/>
            <person name="Hayashi A."/>
            <person name="Hijishita S."/>
            <person name="Honda M."/>
            <person name="Hosokawa S."/>
            <person name="Ichikawa Y."/>
            <person name="Idonuma A."/>
            <person name="Iijima M."/>
            <person name="Ikeda M."/>
            <person name="Ikeno M."/>
            <person name="Ito K."/>
            <person name="Ito S."/>
            <person name="Ito T."/>
            <person name="Ito Y."/>
            <person name="Ito Y."/>
            <person name="Iwabuchi A."/>
            <person name="Kamiya K."/>
            <person name="Karasawa W."/>
            <person name="Kurita K."/>
            <person name="Katagiri S."/>
            <person name="Kikuta A."/>
            <person name="Kobayashi H."/>
            <person name="Kobayashi N."/>
            <person name="Machita K."/>
            <person name="Maehara T."/>
            <person name="Masukawa M."/>
            <person name="Mizubayashi T."/>
            <person name="Mukai Y."/>
            <person name="Nagasaki H."/>
            <person name="Nagata Y."/>
            <person name="Naito S."/>
            <person name="Nakashima M."/>
            <person name="Nakama Y."/>
            <person name="Nakamichi Y."/>
            <person name="Nakamura M."/>
            <person name="Meguro A."/>
            <person name="Negishi M."/>
            <person name="Ohta I."/>
            <person name="Ohta T."/>
            <person name="Okamoto M."/>
            <person name="Ono N."/>
            <person name="Saji S."/>
            <person name="Sakaguchi M."/>
            <person name="Sakai K."/>
            <person name="Shibata M."/>
            <person name="Shimokawa T."/>
            <person name="Song J."/>
            <person name="Takazaki Y."/>
            <person name="Terasawa K."/>
            <person name="Tsugane M."/>
            <person name="Tsuji K."/>
            <person name="Ueda S."/>
            <person name="Waki K."/>
            <person name="Yamagata H."/>
            <person name="Yamamoto M."/>
            <person name="Yamamoto S."/>
            <person name="Yamane H."/>
            <person name="Yoshiki S."/>
            <person name="Yoshihara R."/>
            <person name="Yukawa K."/>
            <person name="Zhong H."/>
            <person name="Yano M."/>
            <person name="Yuan Q."/>
            <person name="Ouyang S."/>
            <person name="Liu J."/>
            <person name="Jones K.M."/>
            <person name="Gansberger K."/>
            <person name="Moffat K."/>
            <person name="Hill J."/>
            <person name="Bera J."/>
            <person name="Fadrosh D."/>
            <person name="Jin S."/>
            <person name="Johri S."/>
            <person name="Kim M."/>
            <person name="Overton L."/>
            <person name="Reardon M."/>
            <person name="Tsitrin T."/>
            <person name="Vuong H."/>
            <person name="Weaver B."/>
            <person name="Ciecko A."/>
            <person name="Tallon L."/>
            <person name="Jackson J."/>
            <person name="Pai G."/>
            <person name="Aken S.V."/>
            <person name="Utterback T."/>
            <person name="Reidmuller S."/>
            <person name="Feldblyum T."/>
            <person name="Hsiao J."/>
            <person name="Zismann V."/>
            <person name="Iobst S."/>
            <person name="de Vazeille A.R."/>
            <person name="Buell C.R."/>
            <person name="Ying K."/>
            <person name="Li Y."/>
            <person name="Lu T."/>
            <person name="Huang Y."/>
            <person name="Zhao Q."/>
            <person name="Feng Q."/>
            <person name="Zhang L."/>
            <person name="Zhu J."/>
            <person name="Weng Q."/>
            <person name="Mu J."/>
            <person name="Lu Y."/>
            <person name="Fan D."/>
            <person name="Liu Y."/>
            <person name="Guan J."/>
            <person name="Zhang Y."/>
            <person name="Yu S."/>
            <person name="Liu X."/>
            <person name="Zhang Y."/>
            <person name="Hong G."/>
            <person name="Han B."/>
            <person name="Choisne N."/>
            <person name="Demange N."/>
            <person name="Orjeda G."/>
            <person name="Samain S."/>
            <person name="Cattolico L."/>
            <person name="Pelletier E."/>
            <person name="Couloux A."/>
            <person name="Segurens B."/>
            <person name="Wincker P."/>
            <person name="D'Hont A."/>
            <person name="Scarpelli C."/>
            <person name="Weissenbach J."/>
            <person name="Salanoubat M."/>
            <person name="Quetier F."/>
            <person name="Yu Y."/>
            <person name="Kim H.R."/>
            <person name="Rambo T."/>
            <person name="Currie J."/>
            <person name="Collura K."/>
            <person name="Luo M."/>
            <person name="Yang T."/>
            <person name="Ammiraju J.S.S."/>
            <person name="Engler F."/>
            <person name="Soderlund C."/>
            <person name="Wing R.A."/>
            <person name="Palmer L.E."/>
            <person name="de la Bastide M."/>
            <person name="Spiegel L."/>
            <person name="Nascimento L."/>
            <person name="Zutavern T."/>
            <person name="O'Shaughnessy A."/>
            <person name="Dike S."/>
            <person name="Dedhia N."/>
            <person name="Preston R."/>
            <person name="Balija V."/>
            <person name="McCombie W.R."/>
            <person name="Chow T."/>
            <person name="Chen H."/>
            <person name="Chung M."/>
            <person name="Chen C."/>
            <person name="Shaw J."/>
            <person name="Wu H."/>
            <person name="Hsiao K."/>
            <person name="Chao Y."/>
            <person name="Chu M."/>
            <person name="Cheng C."/>
            <person name="Hour A."/>
            <person name="Lee P."/>
            <person name="Lin S."/>
            <person name="Lin Y."/>
            <person name="Liou J."/>
            <person name="Liu S."/>
            <person name="Hsing Y."/>
            <person name="Raghuvanshi S."/>
            <person name="Mohanty A."/>
            <person name="Bharti A.K."/>
            <person name="Gaur A."/>
            <person name="Gupta V."/>
            <person name="Kumar D."/>
            <person name="Ravi V."/>
            <person name="Vij S."/>
            <person name="Kapur A."/>
            <person name="Khurana P."/>
            <person name="Khurana P."/>
            <person name="Khurana J.P."/>
            <person name="Tyagi A.K."/>
            <person name="Gaikwad K."/>
            <person name="Singh A."/>
            <person name="Dalal V."/>
            <person name="Srivastava S."/>
            <person name="Dixit A."/>
            <person name="Pal A.K."/>
            <person name="Ghazi I.A."/>
            <person name="Yadav M."/>
            <person name="Pandit A."/>
            <person name="Bhargava A."/>
            <person name="Sureshbabu K."/>
            <person name="Batra K."/>
            <person name="Sharma T.R."/>
            <person name="Mohapatra T."/>
            <person name="Singh N.K."/>
            <person name="Messing J."/>
            <person name="Nelson A.B."/>
            <person name="Fuks G."/>
            <person name="Kavchok S."/>
            <person name="Keizer G."/>
            <person name="Linton E."/>
            <person name="Llaca V."/>
            <person name="Song R."/>
            <person name="Tanyolac B."/>
            <person name="Young S."/>
            <person name="Ho-Il K."/>
            <person name="Hahn J.H."/>
            <person name="Sangsakoo G."/>
            <person name="Vanavichit A."/>
            <person name="de Mattos Luiz.A.T."/>
            <person name="Zimmer P.D."/>
            <person name="Malone G."/>
            <person name="Dellagostin O."/>
            <person name="de Oliveira A.C."/>
            <person name="Bevan M."/>
            <person name="Bancroft I."/>
            <person name="Minx P."/>
            <person name="Cordum H."/>
            <person name="Wilson R."/>
            <person name="Cheng Z."/>
            <person name="Jin W."/>
            <person name="Jiang J."/>
            <person name="Leong S.A."/>
            <person name="Iwama H."/>
            <person name="Gojobori T."/>
            <person name="Itoh T."/>
            <person name="Niimura Y."/>
            <person name="Fujii Y."/>
            <person name="Habara T."/>
            <person name="Sakai H."/>
            <person name="Sato Y."/>
            <person name="Wilson G."/>
            <person name="Kumar K."/>
            <person name="McCouch S."/>
            <person name="Juretic N."/>
            <person name="Hoen D."/>
            <person name="Wright S."/>
            <person name="Bruskiewich R."/>
            <person name="Bureau T."/>
            <person name="Miyao A."/>
            <person name="Hirochika H."/>
            <person name="Nishikawa T."/>
            <person name="Kadowaki K."/>
            <person name="Sugiura M."/>
            <person name="Burr B."/>
            <person name="Sasaki T."/>
        </authorList>
    </citation>
    <scope>NUCLEOTIDE SEQUENCE [LARGE SCALE GENOMIC DNA]</scope>
    <source>
        <strain evidence="4">cv. Nipponbare</strain>
    </source>
</reference>
<dbReference type="EMBL" id="AP005734">
    <property type="protein sequence ID" value="BAD01460.1"/>
    <property type="molecule type" value="Genomic_DNA"/>
</dbReference>
<dbReference type="AlphaFoldDB" id="Q84Q38"/>